<keyword evidence="3" id="KW-0328">Glycosyltransferase</keyword>
<dbReference type="Proteomes" id="UP001415857">
    <property type="component" value="Unassembled WGS sequence"/>
</dbReference>
<dbReference type="InterPro" id="IPR004263">
    <property type="entry name" value="Exostosin"/>
</dbReference>
<dbReference type="InterPro" id="IPR040911">
    <property type="entry name" value="Exostosin_GT47"/>
</dbReference>
<dbReference type="GO" id="GO:0000139">
    <property type="term" value="C:Golgi membrane"/>
    <property type="evidence" value="ECO:0007669"/>
    <property type="project" value="UniProtKB-SubCell"/>
</dbReference>
<dbReference type="GO" id="GO:0016757">
    <property type="term" value="F:glycosyltransferase activity"/>
    <property type="evidence" value="ECO:0007669"/>
    <property type="project" value="UniProtKB-KW"/>
</dbReference>
<evidence type="ECO:0000256" key="1">
    <source>
        <dbReference type="ARBA" id="ARBA00004323"/>
    </source>
</evidence>
<keyword evidence="9" id="KW-1185">Reference proteome</keyword>
<reference evidence="8 9" key="1">
    <citation type="journal article" date="2024" name="Plant J.">
        <title>Genome sequences and population genomics reveal climatic adaptation and genomic divergence between two closely related sweetgum species.</title>
        <authorList>
            <person name="Xu W.Q."/>
            <person name="Ren C.Q."/>
            <person name="Zhang X.Y."/>
            <person name="Comes H.P."/>
            <person name="Liu X.H."/>
            <person name="Li Y.G."/>
            <person name="Kettle C.J."/>
            <person name="Jalonen R."/>
            <person name="Gaisberger H."/>
            <person name="Ma Y.Z."/>
            <person name="Qiu Y.X."/>
        </authorList>
    </citation>
    <scope>NUCLEOTIDE SEQUENCE [LARGE SCALE GENOMIC DNA]</scope>
    <source>
        <strain evidence="8">Hangzhou</strain>
    </source>
</reference>
<name>A0AAP0WS39_LIQFO</name>
<sequence>MASKSTIPIITTLFFFFFFKFTFSQPNLEPDTQDCNNRWIHIRRLPPRFNLDLLTNCSEYPLYDDFCPYLPNHGLGQKTHNRSHSWYRTDPLMLELIFHRRILEYPCLTSDPTAADAVFLPYYAAIDALRYLYGPDVNSSSEHGLELYQFLQNDAPEVWNRNAGHDHFLVMARPAWDLSQPLYKDPPIWGTSFLELPEFYNVTALTFESRAWPWQEQAIPHPTSFHPPNLRLFKSWLRRVRRSRRTALMLFAGGGGVSSSPNIRRSIRSECENSTSIDISSTGYTRVCDIVDCSNGICEHDPVRYMRPMLQSSFCLQPPGDTPTRRSTFDGILAGCIPVFFEDQSAKAQYGWHLPEEQYEEFSVFIPKEDVVFKGLRIVDVLMGIPRDEVRRMREKVLELMPRIMYRKHGSSLGLRTQKDAFDIAVEGSLQRIKSRLQEVSVQ</sequence>
<evidence type="ECO:0000256" key="5">
    <source>
        <dbReference type="ARBA" id="ARBA00023034"/>
    </source>
</evidence>
<keyword evidence="4" id="KW-0812">Transmembrane</keyword>
<accession>A0AAP0WS39</accession>
<comment type="caution">
    <text evidence="8">The sequence shown here is derived from an EMBL/GenBank/DDBJ whole genome shotgun (WGS) entry which is preliminary data.</text>
</comment>
<keyword evidence="3" id="KW-0808">Transferase</keyword>
<dbReference type="AlphaFoldDB" id="A0AAP0WS39"/>
<dbReference type="PANTHER" id="PTHR11062:SF58">
    <property type="entry name" value="XYLOGLUCAN GALACTOSYLTRANSFERASE GT19-RELATED"/>
    <property type="match status" value="1"/>
</dbReference>
<proteinExistence type="inferred from homology"/>
<keyword evidence="6" id="KW-0732">Signal</keyword>
<keyword evidence="5" id="KW-0333">Golgi apparatus</keyword>
<keyword evidence="4" id="KW-0735">Signal-anchor</keyword>
<evidence type="ECO:0000313" key="9">
    <source>
        <dbReference type="Proteomes" id="UP001415857"/>
    </source>
</evidence>
<comment type="similarity">
    <text evidence="2">Belongs to the glycosyltransferase 47 family.</text>
</comment>
<comment type="subcellular location">
    <subcellularLocation>
        <location evidence="1">Golgi apparatus membrane</location>
        <topology evidence="1">Single-pass type II membrane protein</topology>
    </subcellularLocation>
</comment>
<evidence type="ECO:0000256" key="2">
    <source>
        <dbReference type="ARBA" id="ARBA00010271"/>
    </source>
</evidence>
<evidence type="ECO:0000313" key="8">
    <source>
        <dbReference type="EMBL" id="KAK9277524.1"/>
    </source>
</evidence>
<evidence type="ECO:0000256" key="3">
    <source>
        <dbReference type="ARBA" id="ARBA00022676"/>
    </source>
</evidence>
<protein>
    <recommendedName>
        <fullName evidence="7">Exostosin GT47 domain-containing protein</fullName>
    </recommendedName>
</protein>
<feature type="chain" id="PRO_5042913018" description="Exostosin GT47 domain-containing protein" evidence="6">
    <location>
        <begin position="25"/>
        <end position="443"/>
    </location>
</feature>
<evidence type="ECO:0000259" key="7">
    <source>
        <dbReference type="Pfam" id="PF03016"/>
    </source>
</evidence>
<feature type="domain" description="Exostosin GT47" evidence="7">
    <location>
        <begin position="35"/>
        <end position="373"/>
    </location>
</feature>
<dbReference type="Pfam" id="PF03016">
    <property type="entry name" value="Exostosin_GT47"/>
    <property type="match status" value="1"/>
</dbReference>
<feature type="signal peptide" evidence="6">
    <location>
        <begin position="1"/>
        <end position="24"/>
    </location>
</feature>
<gene>
    <name evidence="8" type="ORF">L1049_007068</name>
</gene>
<evidence type="ECO:0000256" key="6">
    <source>
        <dbReference type="SAM" id="SignalP"/>
    </source>
</evidence>
<evidence type="ECO:0000256" key="4">
    <source>
        <dbReference type="ARBA" id="ARBA00022968"/>
    </source>
</evidence>
<dbReference type="EMBL" id="JBBPBK010000010">
    <property type="protein sequence ID" value="KAK9277524.1"/>
    <property type="molecule type" value="Genomic_DNA"/>
</dbReference>
<dbReference type="PANTHER" id="PTHR11062">
    <property type="entry name" value="EXOSTOSIN HEPARAN SULFATE GLYCOSYLTRANSFERASE -RELATED"/>
    <property type="match status" value="1"/>
</dbReference>
<organism evidence="8 9">
    <name type="scientific">Liquidambar formosana</name>
    <name type="common">Formosan gum</name>
    <dbReference type="NCBI Taxonomy" id="63359"/>
    <lineage>
        <taxon>Eukaryota</taxon>
        <taxon>Viridiplantae</taxon>
        <taxon>Streptophyta</taxon>
        <taxon>Embryophyta</taxon>
        <taxon>Tracheophyta</taxon>
        <taxon>Spermatophyta</taxon>
        <taxon>Magnoliopsida</taxon>
        <taxon>eudicotyledons</taxon>
        <taxon>Gunneridae</taxon>
        <taxon>Pentapetalae</taxon>
        <taxon>Saxifragales</taxon>
        <taxon>Altingiaceae</taxon>
        <taxon>Liquidambar</taxon>
    </lineage>
</organism>